<dbReference type="InterPro" id="IPR028082">
    <property type="entry name" value="Peripla_BP_I"/>
</dbReference>
<evidence type="ECO:0000259" key="3">
    <source>
        <dbReference type="Pfam" id="PF13407"/>
    </source>
</evidence>
<name>A0A383DH14_9ZZZZ</name>
<protein>
    <recommendedName>
        <fullName evidence="3">Periplasmic binding protein domain-containing protein</fullName>
    </recommendedName>
</protein>
<feature type="non-terminal residue" evidence="4">
    <location>
        <position position="209"/>
    </location>
</feature>
<comment type="subcellular location">
    <subcellularLocation>
        <location evidence="1">Cell envelope</location>
    </subcellularLocation>
</comment>
<dbReference type="InterPro" id="IPR025997">
    <property type="entry name" value="SBP_2_dom"/>
</dbReference>
<evidence type="ECO:0000313" key="4">
    <source>
        <dbReference type="EMBL" id="SVE43772.1"/>
    </source>
</evidence>
<proteinExistence type="inferred from homology"/>
<comment type="similarity">
    <text evidence="2">Belongs to the bacterial solute-binding protein 2 family.</text>
</comment>
<dbReference type="GO" id="GO:0030246">
    <property type="term" value="F:carbohydrate binding"/>
    <property type="evidence" value="ECO:0007669"/>
    <property type="project" value="TreeGrafter"/>
</dbReference>
<dbReference type="AlphaFoldDB" id="A0A383DH14"/>
<evidence type="ECO:0000256" key="1">
    <source>
        <dbReference type="ARBA" id="ARBA00004196"/>
    </source>
</evidence>
<reference evidence="4" key="1">
    <citation type="submission" date="2018-05" db="EMBL/GenBank/DDBJ databases">
        <authorList>
            <person name="Lanie J.A."/>
            <person name="Ng W.-L."/>
            <person name="Kazmierczak K.M."/>
            <person name="Andrzejewski T.M."/>
            <person name="Davidsen T.M."/>
            <person name="Wayne K.J."/>
            <person name="Tettelin H."/>
            <person name="Glass J.I."/>
            <person name="Rusch D."/>
            <person name="Podicherti R."/>
            <person name="Tsui H.-C.T."/>
            <person name="Winkler M.E."/>
        </authorList>
    </citation>
    <scope>NUCLEOTIDE SEQUENCE</scope>
</reference>
<accession>A0A383DH14</accession>
<dbReference type="SUPFAM" id="SSF53822">
    <property type="entry name" value="Periplasmic binding protein-like I"/>
    <property type="match status" value="1"/>
</dbReference>
<gene>
    <name evidence="4" type="ORF">METZ01_LOCUS496626</name>
</gene>
<dbReference type="Pfam" id="PF13407">
    <property type="entry name" value="Peripla_BP_4"/>
    <property type="match status" value="1"/>
</dbReference>
<dbReference type="EMBL" id="UINC01217254">
    <property type="protein sequence ID" value="SVE43772.1"/>
    <property type="molecule type" value="Genomic_DNA"/>
</dbReference>
<dbReference type="PANTHER" id="PTHR30036:SF7">
    <property type="entry name" value="ABC TRANSPORTER PERIPLASMIC-BINDING PROTEIN YPHF"/>
    <property type="match status" value="1"/>
</dbReference>
<dbReference type="InterPro" id="IPR050555">
    <property type="entry name" value="Bact_Solute-Bind_Prot2"/>
</dbReference>
<organism evidence="4">
    <name type="scientific">marine metagenome</name>
    <dbReference type="NCBI Taxonomy" id="408172"/>
    <lineage>
        <taxon>unclassified sequences</taxon>
        <taxon>metagenomes</taxon>
        <taxon>ecological metagenomes</taxon>
    </lineage>
</organism>
<dbReference type="GO" id="GO:0030288">
    <property type="term" value="C:outer membrane-bounded periplasmic space"/>
    <property type="evidence" value="ECO:0007669"/>
    <property type="project" value="TreeGrafter"/>
</dbReference>
<feature type="domain" description="Periplasmic binding protein" evidence="3">
    <location>
        <begin position="37"/>
        <end position="196"/>
    </location>
</feature>
<dbReference type="PANTHER" id="PTHR30036">
    <property type="entry name" value="D-XYLOSE-BINDING PERIPLASMIC PROTEIN"/>
    <property type="match status" value="1"/>
</dbReference>
<sequence>MRFTLRGFIRNASFLVACLTAGDAYPQEADRLHFAFVTHGGPGNPFWNVVITGMEDAGQRYGVDVQWLSSPTFSIEDMADFLDDAIASGIDGLGVTCPDPDAIRENIERARASGIPVIVLNTADPHAGTPDALPTLFYVGASEFLGGQANARAVLAAAGDIDLRRAVCPIQEIGHSGLEARLAGFRSVLEPAGVIVDGLTISNDVGEST</sequence>
<evidence type="ECO:0000256" key="2">
    <source>
        <dbReference type="ARBA" id="ARBA00007639"/>
    </source>
</evidence>
<dbReference type="Gene3D" id="3.40.50.2300">
    <property type="match status" value="2"/>
</dbReference>